<dbReference type="Gene3D" id="3.40.50.2300">
    <property type="match status" value="1"/>
</dbReference>
<protein>
    <recommendedName>
        <fullName evidence="2">Response regulatory domain-containing protein</fullName>
    </recommendedName>
</protein>
<proteinExistence type="predicted"/>
<evidence type="ECO:0000313" key="4">
    <source>
        <dbReference type="Proteomes" id="UP000615026"/>
    </source>
</evidence>
<reference evidence="3" key="1">
    <citation type="submission" date="2020-10" db="EMBL/GenBank/DDBJ databases">
        <authorList>
            <person name="Castelo-Branco R."/>
            <person name="Eusebio N."/>
            <person name="Adriana R."/>
            <person name="Vieira A."/>
            <person name="Brugerolle De Fraissinette N."/>
            <person name="Rezende De Castro R."/>
            <person name="Schneider M.P."/>
            <person name="Vasconcelos V."/>
            <person name="Leao P.N."/>
        </authorList>
    </citation>
    <scope>NUCLEOTIDE SEQUENCE</scope>
    <source>
        <strain evidence="3">LEGE 11479</strain>
    </source>
</reference>
<dbReference type="GO" id="GO:0000160">
    <property type="term" value="P:phosphorelay signal transduction system"/>
    <property type="evidence" value="ECO:0007669"/>
    <property type="project" value="InterPro"/>
</dbReference>
<evidence type="ECO:0000313" key="3">
    <source>
        <dbReference type="EMBL" id="MBE9070284.1"/>
    </source>
</evidence>
<comment type="caution">
    <text evidence="3">The sequence shown here is derived from an EMBL/GenBank/DDBJ whole genome shotgun (WGS) entry which is preliminary data.</text>
</comment>
<dbReference type="InterPro" id="IPR011006">
    <property type="entry name" value="CheY-like_superfamily"/>
</dbReference>
<feature type="domain" description="Response regulatory" evidence="2">
    <location>
        <begin position="1"/>
        <end position="47"/>
    </location>
</feature>
<dbReference type="InterPro" id="IPR001789">
    <property type="entry name" value="Sig_transdc_resp-reg_receiver"/>
</dbReference>
<name>A0A929FCR7_LEPEC</name>
<feature type="non-terminal residue" evidence="3">
    <location>
        <position position="1"/>
    </location>
</feature>
<keyword evidence="4" id="KW-1185">Reference proteome</keyword>
<sequence length="61" mass="6804">WRTLPILFLTVHEAETTRGRAFRFGGDDFINKSVAASELAIRILNQIQHRLPTGPASPDSN</sequence>
<dbReference type="EMBL" id="JADEXP010000405">
    <property type="protein sequence ID" value="MBE9070284.1"/>
    <property type="molecule type" value="Genomic_DNA"/>
</dbReference>
<evidence type="ECO:0000259" key="2">
    <source>
        <dbReference type="PROSITE" id="PS50110"/>
    </source>
</evidence>
<dbReference type="PROSITE" id="PS50110">
    <property type="entry name" value="RESPONSE_REGULATORY"/>
    <property type="match status" value="1"/>
</dbReference>
<gene>
    <name evidence="3" type="ORF">IQ260_26945</name>
</gene>
<comment type="caution">
    <text evidence="1">Lacks conserved residue(s) required for the propagation of feature annotation.</text>
</comment>
<dbReference type="AlphaFoldDB" id="A0A929FCR7"/>
<dbReference type="SUPFAM" id="SSF52172">
    <property type="entry name" value="CheY-like"/>
    <property type="match status" value="1"/>
</dbReference>
<accession>A0A929FCR7</accession>
<organism evidence="3 4">
    <name type="scientific">Leptolyngbya cf. ectocarpi LEGE 11479</name>
    <dbReference type="NCBI Taxonomy" id="1828722"/>
    <lineage>
        <taxon>Bacteria</taxon>
        <taxon>Bacillati</taxon>
        <taxon>Cyanobacteriota</taxon>
        <taxon>Cyanophyceae</taxon>
        <taxon>Leptolyngbyales</taxon>
        <taxon>Leptolyngbyaceae</taxon>
        <taxon>Leptolyngbya group</taxon>
        <taxon>Leptolyngbya</taxon>
    </lineage>
</organism>
<evidence type="ECO:0000256" key="1">
    <source>
        <dbReference type="PROSITE-ProRule" id="PRU00169"/>
    </source>
</evidence>
<dbReference type="Proteomes" id="UP000615026">
    <property type="component" value="Unassembled WGS sequence"/>
</dbReference>